<reference evidence="2 3" key="1">
    <citation type="journal article" date="2018" name="Nat. Genet.">
        <title>Extensive intraspecific gene order and gene structural variations between Mo17 and other maize genomes.</title>
        <authorList>
            <person name="Sun S."/>
            <person name="Zhou Y."/>
            <person name="Chen J."/>
            <person name="Shi J."/>
            <person name="Zhao H."/>
            <person name="Zhao H."/>
            <person name="Song W."/>
            <person name="Zhang M."/>
            <person name="Cui Y."/>
            <person name="Dong X."/>
            <person name="Liu H."/>
            <person name="Ma X."/>
            <person name="Jiao Y."/>
            <person name="Wang B."/>
            <person name="Wei X."/>
            <person name="Stein J.C."/>
            <person name="Glaubitz J.C."/>
            <person name="Lu F."/>
            <person name="Yu G."/>
            <person name="Liang C."/>
            <person name="Fengler K."/>
            <person name="Li B."/>
            <person name="Rafalski A."/>
            <person name="Schnable P.S."/>
            <person name="Ware D.H."/>
            <person name="Buckler E.S."/>
            <person name="Lai J."/>
        </authorList>
    </citation>
    <scope>NUCLEOTIDE SEQUENCE [LARGE SCALE GENOMIC DNA]</scope>
    <source>
        <strain evidence="3">cv. Missouri 17</strain>
        <tissue evidence="2">Seedling</tissue>
    </source>
</reference>
<dbReference type="EMBL" id="NCVQ01000007">
    <property type="protein sequence ID" value="PWZ16120.1"/>
    <property type="molecule type" value="Genomic_DNA"/>
</dbReference>
<sequence>MSPGREFEAASPYSRPRFITFTNPNHVGVTSTRFTLALGLSRVYLLNITFVMKAKKQLSIY</sequence>
<protein>
    <submittedName>
        <fullName evidence="2">Uncharacterized protein</fullName>
    </submittedName>
</protein>
<evidence type="ECO:0000313" key="3">
    <source>
        <dbReference type="Proteomes" id="UP000251960"/>
    </source>
</evidence>
<dbReference type="Proteomes" id="UP000251960">
    <property type="component" value="Chromosome 6"/>
</dbReference>
<dbReference type="EMBL" id="NCVQ01000007">
    <property type="protein sequence ID" value="PWZ15993.1"/>
    <property type="molecule type" value="Genomic_DNA"/>
</dbReference>
<accession>A0A3L6E6I1</accession>
<gene>
    <name evidence="2" type="ORF">Zm00014a_000164</name>
    <name evidence="1" type="ORF">Zm00014a_025046</name>
</gene>
<accession>A0A3L6E5N0</accession>
<organism evidence="2">
    <name type="scientific">Zea mays</name>
    <name type="common">Maize</name>
    <dbReference type="NCBI Taxonomy" id="4577"/>
    <lineage>
        <taxon>Eukaryota</taxon>
        <taxon>Viridiplantae</taxon>
        <taxon>Streptophyta</taxon>
        <taxon>Embryophyta</taxon>
        <taxon>Tracheophyta</taxon>
        <taxon>Spermatophyta</taxon>
        <taxon>Magnoliopsida</taxon>
        <taxon>Liliopsida</taxon>
        <taxon>Poales</taxon>
        <taxon>Poaceae</taxon>
        <taxon>PACMAD clade</taxon>
        <taxon>Panicoideae</taxon>
        <taxon>Andropogonodae</taxon>
        <taxon>Andropogoneae</taxon>
        <taxon>Tripsacinae</taxon>
        <taxon>Zea</taxon>
    </lineage>
</organism>
<dbReference type="AlphaFoldDB" id="A0A3L6E6I1"/>
<comment type="caution">
    <text evidence="2">The sequence shown here is derived from an EMBL/GenBank/DDBJ whole genome shotgun (WGS) entry which is preliminary data.</text>
</comment>
<proteinExistence type="predicted"/>
<name>A0A3L6E6I1_MAIZE</name>
<evidence type="ECO:0000313" key="1">
    <source>
        <dbReference type="EMBL" id="PWZ15993.1"/>
    </source>
</evidence>
<evidence type="ECO:0000313" key="2">
    <source>
        <dbReference type="EMBL" id="PWZ16120.1"/>
    </source>
</evidence>